<feature type="region of interest" description="Disordered" evidence="1">
    <location>
        <begin position="47"/>
        <end position="98"/>
    </location>
</feature>
<organism evidence="3">
    <name type="scientific">Panicum hallii</name>
    <dbReference type="NCBI Taxonomy" id="206008"/>
    <lineage>
        <taxon>Eukaryota</taxon>
        <taxon>Viridiplantae</taxon>
        <taxon>Streptophyta</taxon>
        <taxon>Embryophyta</taxon>
        <taxon>Tracheophyta</taxon>
        <taxon>Spermatophyta</taxon>
        <taxon>Magnoliopsida</taxon>
        <taxon>Liliopsida</taxon>
        <taxon>Poales</taxon>
        <taxon>Poaceae</taxon>
        <taxon>PACMAD clade</taxon>
        <taxon>Panicoideae</taxon>
        <taxon>Panicodae</taxon>
        <taxon>Paniceae</taxon>
        <taxon>Panicinae</taxon>
        <taxon>Panicum</taxon>
        <taxon>Panicum sect. Panicum</taxon>
    </lineage>
</organism>
<feature type="compositionally biased region" description="Basic and acidic residues" evidence="1">
    <location>
        <begin position="83"/>
        <end position="98"/>
    </location>
</feature>
<feature type="chain" id="PRO_5015708746" description="SMP domain-containing protein" evidence="2">
    <location>
        <begin position="43"/>
        <end position="160"/>
    </location>
</feature>
<evidence type="ECO:0000256" key="1">
    <source>
        <dbReference type="SAM" id="MobiDB-lite"/>
    </source>
</evidence>
<dbReference type="Gramene" id="PAN39496">
    <property type="protein sequence ID" value="PAN39496"/>
    <property type="gene ID" value="PAHAL_7G247400"/>
</dbReference>
<accession>A0A2S3I982</accession>
<reference evidence="3" key="1">
    <citation type="submission" date="2018-04" db="EMBL/GenBank/DDBJ databases">
        <title>WGS assembly of Panicum hallii.</title>
        <authorList>
            <person name="Lovell J."/>
            <person name="Jenkins J."/>
            <person name="Lowry D."/>
            <person name="Mamidi S."/>
            <person name="Sreedasyam A."/>
            <person name="Weng X."/>
            <person name="Barry K."/>
            <person name="Bonette J."/>
            <person name="Campitelli B."/>
            <person name="Daum C."/>
            <person name="Gordon S."/>
            <person name="Gould B."/>
            <person name="Lipzen A."/>
            <person name="Macqueen A."/>
            <person name="Palacio-Mejia J."/>
            <person name="Plott C."/>
            <person name="Shakirov E."/>
            <person name="Shu S."/>
            <person name="Yoshinaga Y."/>
            <person name="Zane M."/>
            <person name="Rokhsar D."/>
            <person name="Grimwood J."/>
            <person name="Schmutz J."/>
            <person name="Juenger T."/>
        </authorList>
    </citation>
    <scope>NUCLEOTIDE SEQUENCE [LARGE SCALE GENOMIC DNA]</scope>
    <source>
        <strain evidence="3">FIL2</strain>
    </source>
</reference>
<dbReference type="InterPro" id="IPR053313">
    <property type="entry name" value="RGF"/>
</dbReference>
<evidence type="ECO:0000256" key="2">
    <source>
        <dbReference type="SAM" id="SignalP"/>
    </source>
</evidence>
<evidence type="ECO:0000313" key="3">
    <source>
        <dbReference type="EMBL" id="PAN39496.1"/>
    </source>
</evidence>
<dbReference type="AlphaFoldDB" id="A0A2S3I982"/>
<dbReference type="PANTHER" id="PTHR34961">
    <property type="entry name" value="TRANSMEMBRANE PROTEIN"/>
    <property type="match status" value="1"/>
</dbReference>
<dbReference type="Proteomes" id="UP000243499">
    <property type="component" value="Chromosome 7"/>
</dbReference>
<dbReference type="PANTHER" id="PTHR34961:SF11">
    <property type="entry name" value="OS04G0554900 PROTEIN"/>
    <property type="match status" value="1"/>
</dbReference>
<gene>
    <name evidence="3" type="ORF">PAHAL_7G247400</name>
</gene>
<evidence type="ECO:0008006" key="4">
    <source>
        <dbReference type="Google" id="ProtNLM"/>
    </source>
</evidence>
<proteinExistence type="predicted"/>
<sequence length="160" mass="16907">MPSVSSALAPKAKGQPMMVTKHTAAVLLVLLSVVLFASSCEARGLRVVHGKGSSSSSKSSHLPDKDVETTSMNKADNGWLTRQTEEARSTVHTAKDDRVMAQADAKAKAEEGVAMASSTAAGTVVGATPVFRVSQRLSRPEDKGFYLDYAGPRTHTPSHN</sequence>
<protein>
    <recommendedName>
        <fullName evidence="4">SMP domain-containing protein</fullName>
    </recommendedName>
</protein>
<feature type="compositionally biased region" description="Low complexity" evidence="1">
    <location>
        <begin position="50"/>
        <end position="60"/>
    </location>
</feature>
<keyword evidence="2" id="KW-0732">Signal</keyword>
<name>A0A2S3I982_9POAL</name>
<feature type="signal peptide" evidence="2">
    <location>
        <begin position="1"/>
        <end position="42"/>
    </location>
</feature>
<dbReference type="EMBL" id="CM008052">
    <property type="protein sequence ID" value="PAN39496.1"/>
    <property type="molecule type" value="Genomic_DNA"/>
</dbReference>